<evidence type="ECO:0000313" key="6">
    <source>
        <dbReference type="Proteomes" id="UP000639396"/>
    </source>
</evidence>
<evidence type="ECO:0000259" key="4">
    <source>
        <dbReference type="PROSITE" id="PS51000"/>
    </source>
</evidence>
<proteinExistence type="predicted"/>
<dbReference type="SUPFAM" id="SSF100950">
    <property type="entry name" value="NagB/RpiA/CoA transferase-like"/>
    <property type="match status" value="1"/>
</dbReference>
<dbReference type="Proteomes" id="UP000639396">
    <property type="component" value="Unassembled WGS sequence"/>
</dbReference>
<dbReference type="EMBL" id="JACXJA010000069">
    <property type="protein sequence ID" value="MBD2866763.1"/>
    <property type="molecule type" value="Genomic_DNA"/>
</dbReference>
<evidence type="ECO:0000256" key="2">
    <source>
        <dbReference type="ARBA" id="ARBA00023125"/>
    </source>
</evidence>
<dbReference type="Gene3D" id="1.10.10.10">
    <property type="entry name" value="Winged helix-like DNA-binding domain superfamily/Winged helix DNA-binding domain"/>
    <property type="match status" value="1"/>
</dbReference>
<dbReference type="PANTHER" id="PTHR30363">
    <property type="entry name" value="HTH-TYPE TRANSCRIPTIONAL REGULATOR SRLR-RELATED"/>
    <property type="match status" value="1"/>
</dbReference>
<dbReference type="InterPro" id="IPR050313">
    <property type="entry name" value="Carb_Metab_HTH_regulators"/>
</dbReference>
<dbReference type="Pfam" id="PF00455">
    <property type="entry name" value="DeoRC"/>
    <property type="match status" value="1"/>
</dbReference>
<name>A0A927H3U2_9BACL</name>
<keyword evidence="3" id="KW-0804">Transcription</keyword>
<evidence type="ECO:0000313" key="5">
    <source>
        <dbReference type="EMBL" id="MBD2866763.1"/>
    </source>
</evidence>
<dbReference type="AlphaFoldDB" id="A0A927H3U2"/>
<dbReference type="InterPro" id="IPR036390">
    <property type="entry name" value="WH_DNA-bd_sf"/>
</dbReference>
<organism evidence="5 6">
    <name type="scientific">Paenibacillus oceani</name>
    <dbReference type="NCBI Taxonomy" id="2772510"/>
    <lineage>
        <taxon>Bacteria</taxon>
        <taxon>Bacillati</taxon>
        <taxon>Bacillota</taxon>
        <taxon>Bacilli</taxon>
        <taxon>Bacillales</taxon>
        <taxon>Paenibacillaceae</taxon>
        <taxon>Paenibacillus</taxon>
    </lineage>
</organism>
<dbReference type="RefSeq" id="WP_190932378.1">
    <property type="nucleotide sequence ID" value="NZ_JACXJA010000069.1"/>
</dbReference>
<keyword evidence="2" id="KW-0238">DNA-binding</keyword>
<dbReference type="PANTHER" id="PTHR30363:SF44">
    <property type="entry name" value="AGA OPERON TRANSCRIPTIONAL REPRESSOR-RELATED"/>
    <property type="match status" value="1"/>
</dbReference>
<keyword evidence="6" id="KW-1185">Reference proteome</keyword>
<keyword evidence="1" id="KW-0805">Transcription regulation</keyword>
<feature type="domain" description="HTH deoR-type" evidence="4">
    <location>
        <begin position="5"/>
        <end position="60"/>
    </location>
</feature>
<dbReference type="PROSITE" id="PS51000">
    <property type="entry name" value="HTH_DEOR_2"/>
    <property type="match status" value="1"/>
</dbReference>
<evidence type="ECO:0000256" key="3">
    <source>
        <dbReference type="ARBA" id="ARBA00023163"/>
    </source>
</evidence>
<dbReference type="InterPro" id="IPR018356">
    <property type="entry name" value="Tscrpt_reg_HTH_DeoR_CS"/>
</dbReference>
<dbReference type="InterPro" id="IPR014036">
    <property type="entry name" value="DeoR-like_C"/>
</dbReference>
<protein>
    <submittedName>
        <fullName evidence="5">DeoR/GlpR transcriptional regulator</fullName>
    </submittedName>
</protein>
<dbReference type="SUPFAM" id="SSF46785">
    <property type="entry name" value="Winged helix' DNA-binding domain"/>
    <property type="match status" value="1"/>
</dbReference>
<dbReference type="SMART" id="SM00420">
    <property type="entry name" value="HTH_DEOR"/>
    <property type="match status" value="1"/>
</dbReference>
<dbReference type="GO" id="GO:0003700">
    <property type="term" value="F:DNA-binding transcription factor activity"/>
    <property type="evidence" value="ECO:0007669"/>
    <property type="project" value="InterPro"/>
</dbReference>
<gene>
    <name evidence="5" type="ORF">IDH45_32820</name>
</gene>
<dbReference type="PROSITE" id="PS00894">
    <property type="entry name" value="HTH_DEOR_1"/>
    <property type="match status" value="1"/>
</dbReference>
<dbReference type="InterPro" id="IPR036388">
    <property type="entry name" value="WH-like_DNA-bd_sf"/>
</dbReference>
<comment type="caution">
    <text evidence="5">The sequence shown here is derived from an EMBL/GenBank/DDBJ whole genome shotgun (WGS) entry which is preliminary data.</text>
</comment>
<reference evidence="5" key="1">
    <citation type="submission" date="2020-09" db="EMBL/GenBank/DDBJ databases">
        <title>A novel bacterium of genus Paenibacillus, isolated from South China Sea.</title>
        <authorList>
            <person name="Huang H."/>
            <person name="Mo K."/>
            <person name="Hu Y."/>
        </authorList>
    </citation>
    <scope>NUCLEOTIDE SEQUENCE</scope>
    <source>
        <strain evidence="5">IB182363</strain>
    </source>
</reference>
<evidence type="ECO:0000256" key="1">
    <source>
        <dbReference type="ARBA" id="ARBA00023015"/>
    </source>
</evidence>
<dbReference type="PRINTS" id="PR00037">
    <property type="entry name" value="HTHLACR"/>
</dbReference>
<sequence>MRPNLNERQNEIWNAIQRDGEVKISDLKEKYAVTEMTIRRDLEKLEQIGLVRRTFGGAIPLTLDVSLKERDTVHTDEKIRVGQTAAELILPGQAVFIDAGTTTLQIARHMRPDSSVTVVTNALNVASVLLDKGIHTIVAGGMLLEKTGSMVGPIAIGTLGLMAFDQVFLGTTGITVEHGFSNSNSFEAELKRHAMRRSSCINIVTDASKFGERYLHSFAALLDVHRIVTDQAPPLHIAEAAVSGGVELVVAAPEGGGAK</sequence>
<dbReference type="InterPro" id="IPR037171">
    <property type="entry name" value="NagB/RpiA_transferase-like"/>
</dbReference>
<accession>A0A927H3U2</accession>
<dbReference type="InterPro" id="IPR001034">
    <property type="entry name" value="DeoR_HTH"/>
</dbReference>
<dbReference type="GO" id="GO:0003677">
    <property type="term" value="F:DNA binding"/>
    <property type="evidence" value="ECO:0007669"/>
    <property type="project" value="UniProtKB-KW"/>
</dbReference>
<dbReference type="SMART" id="SM01134">
    <property type="entry name" value="DeoRC"/>
    <property type="match status" value="1"/>
</dbReference>
<dbReference type="Pfam" id="PF08220">
    <property type="entry name" value="HTH_DeoR"/>
    <property type="match status" value="1"/>
</dbReference>